<organism evidence="2 3">
    <name type="scientific">Thermothelomyces thermophilus (strain ATCC 42464 / BCRC 31852 / DSM 1799)</name>
    <name type="common">Sporotrichum thermophile</name>
    <dbReference type="NCBI Taxonomy" id="573729"/>
    <lineage>
        <taxon>Eukaryota</taxon>
        <taxon>Fungi</taxon>
        <taxon>Dikarya</taxon>
        <taxon>Ascomycota</taxon>
        <taxon>Pezizomycotina</taxon>
        <taxon>Sordariomycetes</taxon>
        <taxon>Sordariomycetidae</taxon>
        <taxon>Sordariales</taxon>
        <taxon>Chaetomiaceae</taxon>
        <taxon>Thermothelomyces</taxon>
    </lineage>
</organism>
<name>G2QQ33_THET4</name>
<dbReference type="InParanoid" id="G2QQ33"/>
<protein>
    <submittedName>
        <fullName evidence="2">Uncharacterized protein</fullName>
    </submittedName>
</protein>
<dbReference type="GeneID" id="11507304"/>
<dbReference type="HOGENOM" id="CLU_2623732_0_0_1"/>
<dbReference type="OrthoDB" id="5347452at2759"/>
<sequence>MGRQLLYGAALLGASVQAFAFLPLPTNRYQALPLEDGWNPKPTQPPDAHLVRRQMSRPSSYLVAPDNTCGFIEGNSSE</sequence>
<dbReference type="eggNOG" id="ENOG502R6UN">
    <property type="taxonomic scope" value="Eukaryota"/>
</dbReference>
<dbReference type="Proteomes" id="UP000007322">
    <property type="component" value="Chromosome 7"/>
</dbReference>
<dbReference type="KEGG" id="mtm:MYCTH_2312112"/>
<dbReference type="AlphaFoldDB" id="G2QQ33"/>
<keyword evidence="1" id="KW-0732">Signal</keyword>
<dbReference type="VEuPathDB" id="FungiDB:MYCTH_2312112"/>
<evidence type="ECO:0000256" key="1">
    <source>
        <dbReference type="SAM" id="SignalP"/>
    </source>
</evidence>
<evidence type="ECO:0000313" key="2">
    <source>
        <dbReference type="EMBL" id="AEO61696.1"/>
    </source>
</evidence>
<dbReference type="EMBL" id="CP003008">
    <property type="protein sequence ID" value="AEO61696.1"/>
    <property type="molecule type" value="Genomic_DNA"/>
</dbReference>
<accession>G2QQ33</accession>
<dbReference type="RefSeq" id="XP_003666941.1">
    <property type="nucleotide sequence ID" value="XM_003666893.1"/>
</dbReference>
<evidence type="ECO:0000313" key="3">
    <source>
        <dbReference type="Proteomes" id="UP000007322"/>
    </source>
</evidence>
<proteinExistence type="predicted"/>
<gene>
    <name evidence="2" type="ORF">MYCTH_2312112</name>
</gene>
<keyword evidence="3" id="KW-1185">Reference proteome</keyword>
<reference evidence="2 3" key="1">
    <citation type="journal article" date="2011" name="Nat. Biotechnol.">
        <title>Comparative genomic analysis of the thermophilic biomass-degrading fungi Myceliophthora thermophila and Thielavia terrestris.</title>
        <authorList>
            <person name="Berka R.M."/>
            <person name="Grigoriev I.V."/>
            <person name="Otillar R."/>
            <person name="Salamov A."/>
            <person name="Grimwood J."/>
            <person name="Reid I."/>
            <person name="Ishmael N."/>
            <person name="John T."/>
            <person name="Darmond C."/>
            <person name="Moisan M.-C."/>
            <person name="Henrissat B."/>
            <person name="Coutinho P.M."/>
            <person name="Lombard V."/>
            <person name="Natvig D.O."/>
            <person name="Lindquist E."/>
            <person name="Schmutz J."/>
            <person name="Lucas S."/>
            <person name="Harris P."/>
            <person name="Powlowski J."/>
            <person name="Bellemare A."/>
            <person name="Taylor D."/>
            <person name="Butler G."/>
            <person name="de Vries R.P."/>
            <person name="Allijn I.E."/>
            <person name="van den Brink J."/>
            <person name="Ushinsky S."/>
            <person name="Storms R."/>
            <person name="Powell A.J."/>
            <person name="Paulsen I.T."/>
            <person name="Elbourne L.D.H."/>
            <person name="Baker S.E."/>
            <person name="Magnuson J."/>
            <person name="LaBoissiere S."/>
            <person name="Clutterbuck A.J."/>
            <person name="Martinez D."/>
            <person name="Wogulis M."/>
            <person name="de Leon A.L."/>
            <person name="Rey M.W."/>
            <person name="Tsang A."/>
        </authorList>
    </citation>
    <scope>NUCLEOTIDE SEQUENCE [LARGE SCALE GENOMIC DNA]</scope>
    <source>
        <strain evidence="3">ATCC 42464 / BCRC 31852 / DSM 1799</strain>
    </source>
</reference>
<feature type="signal peptide" evidence="1">
    <location>
        <begin position="1"/>
        <end position="20"/>
    </location>
</feature>
<feature type="chain" id="PRO_5003436589" evidence="1">
    <location>
        <begin position="21"/>
        <end position="78"/>
    </location>
</feature>